<dbReference type="KEGG" id="nfl:COO91_06492"/>
<evidence type="ECO:0000259" key="1">
    <source>
        <dbReference type="Pfam" id="PF05860"/>
    </source>
</evidence>
<dbReference type="InterPro" id="IPR012334">
    <property type="entry name" value="Pectin_lyas_fold"/>
</dbReference>
<dbReference type="EMBL" id="CP024785">
    <property type="protein sequence ID" value="AUB40477.1"/>
    <property type="molecule type" value="Genomic_DNA"/>
</dbReference>
<organism evidence="2 3">
    <name type="scientific">Nostoc flagelliforme CCNUN1</name>
    <dbReference type="NCBI Taxonomy" id="2038116"/>
    <lineage>
        <taxon>Bacteria</taxon>
        <taxon>Bacillati</taxon>
        <taxon>Cyanobacteriota</taxon>
        <taxon>Cyanophyceae</taxon>
        <taxon>Nostocales</taxon>
        <taxon>Nostocaceae</taxon>
        <taxon>Nostoc</taxon>
    </lineage>
</organism>
<dbReference type="Pfam" id="PF05860">
    <property type="entry name" value="TPS"/>
    <property type="match status" value="1"/>
</dbReference>
<evidence type="ECO:0000313" key="3">
    <source>
        <dbReference type="Proteomes" id="UP000232003"/>
    </source>
</evidence>
<dbReference type="AlphaFoldDB" id="A0A2K8SYF1"/>
<evidence type="ECO:0000313" key="2">
    <source>
        <dbReference type="EMBL" id="AUB40477.1"/>
    </source>
</evidence>
<reference evidence="2 3" key="1">
    <citation type="submission" date="2017-11" db="EMBL/GenBank/DDBJ databases">
        <title>Complete genome of a free-living desiccation-tolerant cyanobacterium and its photosynthetic adaptation to extreme terrestrial habitat.</title>
        <authorList>
            <person name="Shang J."/>
        </authorList>
    </citation>
    <scope>NUCLEOTIDE SEQUENCE [LARGE SCALE GENOMIC DNA]</scope>
    <source>
        <strain evidence="2 3">CCNUN1</strain>
    </source>
</reference>
<sequence>MGVLNPYSLRSWQRAENIIPSASCLLPSAFLDKIIGLIQFNAVCCKTLLGSPFDSITTSGKKTSHTVDLLGSDMSEITQDLRRWCSSLVVGGVLIASLQEHVFAQITPDSTLPNNSIVTPDGNTLNITGGTQAGSNLFHSFSEFSVPIGGTASFNNTVDIQNIITRISHKTLEKRGQKLPECMLQKNSSSFKYDPK</sequence>
<proteinExistence type="predicted"/>
<dbReference type="InterPro" id="IPR008638">
    <property type="entry name" value="FhaB/CdiA-like_TPS"/>
</dbReference>
<protein>
    <submittedName>
        <fullName evidence="2">Large exoprotein involved in heme utilization or adhesion</fullName>
    </submittedName>
</protein>
<gene>
    <name evidence="2" type="ORF">COO91_06492</name>
</gene>
<keyword evidence="3" id="KW-1185">Reference proteome</keyword>
<dbReference type="InterPro" id="IPR011050">
    <property type="entry name" value="Pectin_lyase_fold/virulence"/>
</dbReference>
<accession>A0A2K8SYF1</accession>
<dbReference type="Gene3D" id="2.160.20.10">
    <property type="entry name" value="Single-stranded right-handed beta-helix, Pectin lyase-like"/>
    <property type="match status" value="1"/>
</dbReference>
<dbReference type="Proteomes" id="UP000232003">
    <property type="component" value="Chromosome"/>
</dbReference>
<name>A0A2K8SYF1_9NOSO</name>
<feature type="domain" description="Filamentous haemagglutinin FhaB/tRNA nuclease CdiA-like TPS" evidence="1">
    <location>
        <begin position="104"/>
        <end position="168"/>
    </location>
</feature>
<dbReference type="SUPFAM" id="SSF51126">
    <property type="entry name" value="Pectin lyase-like"/>
    <property type="match status" value="1"/>
</dbReference>